<protein>
    <recommendedName>
        <fullName evidence="3">DUF3618 domain-containing protein</fullName>
    </recommendedName>
</protein>
<keyword evidence="2" id="KW-1185">Reference proteome</keyword>
<evidence type="ECO:0008006" key="3">
    <source>
        <dbReference type="Google" id="ProtNLM"/>
    </source>
</evidence>
<evidence type="ECO:0000313" key="1">
    <source>
        <dbReference type="EMBL" id="MCD2166555.1"/>
    </source>
</evidence>
<gene>
    <name evidence="1" type="ORF">LPW39_15640</name>
</gene>
<accession>A0AAW4XYS5</accession>
<dbReference type="AlphaFoldDB" id="A0AAW4XYS5"/>
<evidence type="ECO:0000313" key="2">
    <source>
        <dbReference type="Proteomes" id="UP001199260"/>
    </source>
</evidence>
<name>A0AAW4XYS5_9BURK</name>
<proteinExistence type="predicted"/>
<dbReference type="RefSeq" id="WP_230777039.1">
    <property type="nucleotide sequence ID" value="NZ_JAJNCT010000020.1"/>
</dbReference>
<reference evidence="1 2" key="1">
    <citation type="submission" date="2021-11" db="EMBL/GenBank/DDBJ databases">
        <title>Genome sequence.</title>
        <authorList>
            <person name="Sun Q."/>
        </authorList>
    </citation>
    <scope>NUCLEOTIDE SEQUENCE [LARGE SCALE GENOMIC DNA]</scope>
    <source>
        <strain evidence="1 2">KCTC 12005</strain>
    </source>
</reference>
<dbReference type="EMBL" id="JAJNCT010000020">
    <property type="protein sequence ID" value="MCD2166555.1"/>
    <property type="molecule type" value="Genomic_DNA"/>
</dbReference>
<dbReference type="Proteomes" id="UP001199260">
    <property type="component" value="Unassembled WGS sequence"/>
</dbReference>
<organism evidence="1 2">
    <name type="scientific">Comamonas koreensis</name>
    <dbReference type="NCBI Taxonomy" id="160825"/>
    <lineage>
        <taxon>Bacteria</taxon>
        <taxon>Pseudomonadati</taxon>
        <taxon>Pseudomonadota</taxon>
        <taxon>Betaproteobacteria</taxon>
        <taxon>Burkholderiales</taxon>
        <taxon>Comamonadaceae</taxon>
        <taxon>Comamonas</taxon>
    </lineage>
</organism>
<comment type="caution">
    <text evidence="1">The sequence shown here is derived from an EMBL/GenBank/DDBJ whole genome shotgun (WGS) entry which is preliminary data.</text>
</comment>
<sequence>MINPSKDADLQLLQVTDPEAREVLLRIQNQRERLDGRRLARQQALALRRDAGGAPQHNPMAYGTLVERLINFGREHPVVCAGLVGAGLLLGPRKLIRMATIAMPIVMKLRRNH</sequence>